<accession>M4VA29</accession>
<dbReference type="SUPFAM" id="SSF101790">
    <property type="entry name" value="Aminomethyltransferase beta-barrel domain"/>
    <property type="match status" value="1"/>
</dbReference>
<dbReference type="InterPro" id="IPR013977">
    <property type="entry name" value="GcvT_C"/>
</dbReference>
<evidence type="ECO:0000256" key="2">
    <source>
        <dbReference type="ARBA" id="ARBA00012616"/>
    </source>
</evidence>
<dbReference type="STRING" id="1184267.A11Q_661"/>
<dbReference type="PANTHER" id="PTHR43757:SF2">
    <property type="entry name" value="AMINOMETHYLTRANSFERASE, MITOCHONDRIAL"/>
    <property type="match status" value="1"/>
</dbReference>
<dbReference type="Gene3D" id="2.40.30.110">
    <property type="entry name" value="Aminomethyltransferase beta-barrel domains"/>
    <property type="match status" value="1"/>
</dbReference>
<evidence type="ECO:0000256" key="6">
    <source>
        <dbReference type="ARBA" id="ARBA00047665"/>
    </source>
</evidence>
<keyword evidence="4 7" id="KW-0808">Transferase</keyword>
<dbReference type="PIRSF" id="PIRSF006487">
    <property type="entry name" value="GcvT"/>
    <property type="match status" value="1"/>
</dbReference>
<dbReference type="Pfam" id="PF01571">
    <property type="entry name" value="GCV_T"/>
    <property type="match status" value="1"/>
</dbReference>
<keyword evidence="3 7" id="KW-0032">Aminotransferase</keyword>
<dbReference type="GO" id="GO:0004047">
    <property type="term" value="F:aminomethyltransferase activity"/>
    <property type="evidence" value="ECO:0007669"/>
    <property type="project" value="UniProtKB-UniRule"/>
</dbReference>
<dbReference type="FunFam" id="2.40.30.110:FF:000003">
    <property type="entry name" value="Aminomethyltransferase"/>
    <property type="match status" value="1"/>
</dbReference>
<sequence>MTNTQKTPLYNDHVNLKARMVDFAGWLMPIQYEGLKEEHQYTRQHAGLFDVSHMGEIRVKGPKAVETLQWLTTNDVSTLENGQAHYSLLPNAQGGLVDDIFIYCLAKNEDYLVCVNASNTDKDFAWMTQNNRGADITNESSYWGQIAIQGPKALQLCDEVFAPIKVSEMPRNQIVKGTFEGHAIMIATTGYTGEKGCEVFIEAQGTSALWNRLLGSAQVTAKPIGLGARDTLRTEMKFSLYGHEIDDNSNPYEAGLGWVIKPKAKDFIAKDIIVKAKEEGLKRKLVGLKMLERGIPRQGYELKTAGGEKIGFITSGTHSPTLDEPIGIAYVESSFGAEGTPVFIDIRGKLVKAQVVKTPFVNKG</sequence>
<dbReference type="Proteomes" id="UP000012040">
    <property type="component" value="Chromosome"/>
</dbReference>
<dbReference type="AlphaFoldDB" id="M4VA29"/>
<protein>
    <recommendedName>
        <fullName evidence="2 7">Aminomethyltransferase</fullName>
        <ecNumber evidence="2 7">2.1.2.10</ecNumber>
    </recommendedName>
    <alternativeName>
        <fullName evidence="5 7">Glycine cleavage system T protein</fullName>
    </alternativeName>
</protein>
<organism evidence="11 12">
    <name type="scientific">Pseudobdellovibrio exovorus JSS</name>
    <dbReference type="NCBI Taxonomy" id="1184267"/>
    <lineage>
        <taxon>Bacteria</taxon>
        <taxon>Pseudomonadati</taxon>
        <taxon>Bdellovibrionota</taxon>
        <taxon>Bdellovibrionia</taxon>
        <taxon>Bdellovibrionales</taxon>
        <taxon>Pseudobdellovibrionaceae</taxon>
        <taxon>Pseudobdellovibrio</taxon>
    </lineage>
</organism>
<dbReference type="HAMAP" id="MF_00259">
    <property type="entry name" value="GcvT"/>
    <property type="match status" value="1"/>
</dbReference>
<dbReference type="InterPro" id="IPR028896">
    <property type="entry name" value="GcvT/YgfZ/DmdA"/>
</dbReference>
<dbReference type="eggNOG" id="COG0404">
    <property type="taxonomic scope" value="Bacteria"/>
</dbReference>
<dbReference type="RefSeq" id="WP_015469371.1">
    <property type="nucleotide sequence ID" value="NC_020813.1"/>
</dbReference>
<dbReference type="InterPro" id="IPR006223">
    <property type="entry name" value="GcvT"/>
</dbReference>
<dbReference type="Gene3D" id="3.30.70.1400">
    <property type="entry name" value="Aminomethyltransferase beta-barrel domains"/>
    <property type="match status" value="1"/>
</dbReference>
<proteinExistence type="inferred from homology"/>
<dbReference type="SUPFAM" id="SSF103025">
    <property type="entry name" value="Folate-binding domain"/>
    <property type="match status" value="1"/>
</dbReference>
<comment type="function">
    <text evidence="7">The glycine cleavage system catalyzes the degradation of glycine.</text>
</comment>
<evidence type="ECO:0000313" key="11">
    <source>
        <dbReference type="EMBL" id="AGH94881.1"/>
    </source>
</evidence>
<dbReference type="GO" id="GO:0005829">
    <property type="term" value="C:cytosol"/>
    <property type="evidence" value="ECO:0007669"/>
    <property type="project" value="TreeGrafter"/>
</dbReference>
<evidence type="ECO:0000256" key="7">
    <source>
        <dbReference type="HAMAP-Rule" id="MF_00259"/>
    </source>
</evidence>
<dbReference type="InterPro" id="IPR022903">
    <property type="entry name" value="GcvT_bac"/>
</dbReference>
<evidence type="ECO:0000256" key="1">
    <source>
        <dbReference type="ARBA" id="ARBA00008609"/>
    </source>
</evidence>
<dbReference type="Gene3D" id="3.30.1360.120">
    <property type="entry name" value="Probable tRNA modification gtpase trme, domain 1"/>
    <property type="match status" value="1"/>
</dbReference>
<name>M4VA29_9BACT</name>
<dbReference type="GO" id="GO:0032259">
    <property type="term" value="P:methylation"/>
    <property type="evidence" value="ECO:0007669"/>
    <property type="project" value="UniProtKB-KW"/>
</dbReference>
<dbReference type="InterPro" id="IPR027266">
    <property type="entry name" value="TrmE/GcvT-like"/>
</dbReference>
<dbReference type="EMBL" id="CP003537">
    <property type="protein sequence ID" value="AGH94881.1"/>
    <property type="molecule type" value="Genomic_DNA"/>
</dbReference>
<evidence type="ECO:0000259" key="9">
    <source>
        <dbReference type="Pfam" id="PF01571"/>
    </source>
</evidence>
<dbReference type="InterPro" id="IPR029043">
    <property type="entry name" value="GcvT/YgfZ_C"/>
</dbReference>
<keyword evidence="12" id="KW-1185">Reference proteome</keyword>
<dbReference type="GO" id="GO:0019464">
    <property type="term" value="P:glycine decarboxylation via glycine cleavage system"/>
    <property type="evidence" value="ECO:0007669"/>
    <property type="project" value="UniProtKB-UniRule"/>
</dbReference>
<dbReference type="PANTHER" id="PTHR43757">
    <property type="entry name" value="AMINOMETHYLTRANSFERASE"/>
    <property type="match status" value="1"/>
</dbReference>
<feature type="domain" description="GCVT N-terminal" evidence="9">
    <location>
        <begin position="9"/>
        <end position="262"/>
    </location>
</feature>
<evidence type="ECO:0000313" key="12">
    <source>
        <dbReference type="Proteomes" id="UP000012040"/>
    </source>
</evidence>
<reference evidence="11 12" key="1">
    <citation type="journal article" date="2013" name="ISME J.">
        <title>By their genes ye shall know them: genomic signatures of predatory bacteria.</title>
        <authorList>
            <person name="Pasternak Z."/>
            <person name="Pietrokovski S."/>
            <person name="Rotem O."/>
            <person name="Gophna U."/>
            <person name="Lurie-Weinberger M.N."/>
            <person name="Jurkevitch E."/>
        </authorList>
    </citation>
    <scope>NUCLEOTIDE SEQUENCE [LARGE SCALE GENOMIC DNA]</scope>
    <source>
        <strain evidence="11 12">JSS</strain>
    </source>
</reference>
<dbReference type="EC" id="2.1.2.10" evidence="2 7"/>
<dbReference type="PATRIC" id="fig|1184267.3.peg.670"/>
<dbReference type="InterPro" id="IPR006222">
    <property type="entry name" value="GCVT_N"/>
</dbReference>
<dbReference type="NCBIfam" id="NF001567">
    <property type="entry name" value="PRK00389.1"/>
    <property type="match status" value="1"/>
</dbReference>
<dbReference type="GO" id="GO:0005960">
    <property type="term" value="C:glycine cleavage complex"/>
    <property type="evidence" value="ECO:0007669"/>
    <property type="project" value="InterPro"/>
</dbReference>
<comment type="catalytic activity">
    <reaction evidence="6 7">
        <text>N(6)-[(R)-S(8)-aminomethyldihydrolipoyl]-L-lysyl-[protein] + (6S)-5,6,7,8-tetrahydrofolate = N(6)-[(R)-dihydrolipoyl]-L-lysyl-[protein] + (6R)-5,10-methylene-5,6,7,8-tetrahydrofolate + NH4(+)</text>
        <dbReference type="Rhea" id="RHEA:16945"/>
        <dbReference type="Rhea" id="RHEA-COMP:10475"/>
        <dbReference type="Rhea" id="RHEA-COMP:10492"/>
        <dbReference type="ChEBI" id="CHEBI:15636"/>
        <dbReference type="ChEBI" id="CHEBI:28938"/>
        <dbReference type="ChEBI" id="CHEBI:57453"/>
        <dbReference type="ChEBI" id="CHEBI:83100"/>
        <dbReference type="ChEBI" id="CHEBI:83143"/>
        <dbReference type="EC" id="2.1.2.10"/>
    </reaction>
</comment>
<dbReference type="GO" id="GO:0008483">
    <property type="term" value="F:transaminase activity"/>
    <property type="evidence" value="ECO:0007669"/>
    <property type="project" value="UniProtKB-KW"/>
</dbReference>
<dbReference type="FunFam" id="3.30.70.1400:FF:000001">
    <property type="entry name" value="Aminomethyltransferase"/>
    <property type="match status" value="1"/>
</dbReference>
<evidence type="ECO:0000256" key="4">
    <source>
        <dbReference type="ARBA" id="ARBA00022679"/>
    </source>
</evidence>
<keyword evidence="11" id="KW-0489">Methyltransferase</keyword>
<dbReference type="Pfam" id="PF08669">
    <property type="entry name" value="GCV_T_C"/>
    <property type="match status" value="1"/>
</dbReference>
<dbReference type="HOGENOM" id="CLU_007884_10_2_7"/>
<feature type="domain" description="Aminomethyltransferase C-terminal" evidence="10">
    <location>
        <begin position="283"/>
        <end position="361"/>
    </location>
</feature>
<evidence type="ECO:0000256" key="5">
    <source>
        <dbReference type="ARBA" id="ARBA00031395"/>
    </source>
</evidence>
<dbReference type="NCBIfam" id="TIGR00528">
    <property type="entry name" value="gcvT"/>
    <property type="match status" value="1"/>
</dbReference>
<comment type="subunit">
    <text evidence="7">The glycine cleavage system is composed of four proteins: P, T, L and H.</text>
</comment>
<evidence type="ECO:0000256" key="8">
    <source>
        <dbReference type="PIRSR" id="PIRSR006487-1"/>
    </source>
</evidence>
<dbReference type="Gene3D" id="4.10.1250.10">
    <property type="entry name" value="Aminomethyltransferase fragment"/>
    <property type="match status" value="1"/>
</dbReference>
<dbReference type="KEGG" id="bex:A11Q_661"/>
<dbReference type="GO" id="GO:0008168">
    <property type="term" value="F:methyltransferase activity"/>
    <property type="evidence" value="ECO:0007669"/>
    <property type="project" value="UniProtKB-KW"/>
</dbReference>
<dbReference type="OrthoDB" id="5288518at2"/>
<evidence type="ECO:0000259" key="10">
    <source>
        <dbReference type="Pfam" id="PF08669"/>
    </source>
</evidence>
<gene>
    <name evidence="7" type="primary">gcvT</name>
    <name evidence="11" type="ORF">A11Q_661</name>
</gene>
<feature type="binding site" evidence="8">
    <location>
        <position position="198"/>
    </location>
    <ligand>
        <name>substrate</name>
    </ligand>
</feature>
<comment type="similarity">
    <text evidence="1 7">Belongs to the GcvT family.</text>
</comment>
<evidence type="ECO:0000256" key="3">
    <source>
        <dbReference type="ARBA" id="ARBA00022576"/>
    </source>
</evidence>